<dbReference type="SUPFAM" id="SSF50978">
    <property type="entry name" value="WD40 repeat-like"/>
    <property type="match status" value="1"/>
</dbReference>
<dbReference type="InterPro" id="IPR015943">
    <property type="entry name" value="WD40/YVTN_repeat-like_dom_sf"/>
</dbReference>
<evidence type="ECO:0000313" key="3">
    <source>
        <dbReference type="Proteomes" id="UP000708148"/>
    </source>
</evidence>
<evidence type="ECO:0000313" key="2">
    <source>
        <dbReference type="EMBL" id="CAD7696267.1"/>
    </source>
</evidence>
<organism evidence="2 3">
    <name type="scientific">Ostreobium quekettii</name>
    <dbReference type="NCBI Taxonomy" id="121088"/>
    <lineage>
        <taxon>Eukaryota</taxon>
        <taxon>Viridiplantae</taxon>
        <taxon>Chlorophyta</taxon>
        <taxon>core chlorophytes</taxon>
        <taxon>Ulvophyceae</taxon>
        <taxon>TCBD clade</taxon>
        <taxon>Bryopsidales</taxon>
        <taxon>Ostreobineae</taxon>
        <taxon>Ostreobiaceae</taxon>
        <taxon>Ostreobium</taxon>
    </lineage>
</organism>
<keyword evidence="3" id="KW-1185">Reference proteome</keyword>
<dbReference type="EMBL" id="CAJHUC010000453">
    <property type="protein sequence ID" value="CAD7696267.1"/>
    <property type="molecule type" value="Genomic_DNA"/>
</dbReference>
<feature type="compositionally biased region" description="Low complexity" evidence="1">
    <location>
        <begin position="1229"/>
        <end position="1239"/>
    </location>
</feature>
<protein>
    <submittedName>
        <fullName evidence="2">Uncharacterized protein</fullName>
    </submittedName>
</protein>
<dbReference type="OrthoDB" id="511390at2759"/>
<feature type="region of interest" description="Disordered" evidence="1">
    <location>
        <begin position="606"/>
        <end position="633"/>
    </location>
</feature>
<reference evidence="2" key="1">
    <citation type="submission" date="2020-12" db="EMBL/GenBank/DDBJ databases">
        <authorList>
            <person name="Iha C."/>
        </authorList>
    </citation>
    <scope>NUCLEOTIDE SEQUENCE</scope>
</reference>
<comment type="caution">
    <text evidence="2">The sequence shown here is derived from an EMBL/GenBank/DDBJ whole genome shotgun (WGS) entry which is preliminary data.</text>
</comment>
<accession>A0A8S1IMZ5</accession>
<feature type="compositionally biased region" description="Polar residues" evidence="1">
    <location>
        <begin position="1278"/>
        <end position="1292"/>
    </location>
</feature>
<dbReference type="Proteomes" id="UP000708148">
    <property type="component" value="Unassembled WGS sequence"/>
</dbReference>
<gene>
    <name evidence="2" type="ORF">OSTQU699_LOCUS1628</name>
</gene>
<evidence type="ECO:0000256" key="1">
    <source>
        <dbReference type="SAM" id="MobiDB-lite"/>
    </source>
</evidence>
<dbReference type="Gene3D" id="2.130.10.10">
    <property type="entry name" value="YVTN repeat-like/Quinoprotein amine dehydrogenase"/>
    <property type="match status" value="1"/>
</dbReference>
<feature type="compositionally biased region" description="Acidic residues" evidence="1">
    <location>
        <begin position="1143"/>
        <end position="1154"/>
    </location>
</feature>
<feature type="region of interest" description="Disordered" evidence="1">
    <location>
        <begin position="1106"/>
        <end position="1130"/>
    </location>
</feature>
<name>A0A8S1IMZ5_9CHLO</name>
<feature type="region of interest" description="Disordered" evidence="1">
    <location>
        <begin position="1143"/>
        <end position="1166"/>
    </location>
</feature>
<feature type="compositionally biased region" description="Gly residues" evidence="1">
    <location>
        <begin position="1266"/>
        <end position="1277"/>
    </location>
</feature>
<feature type="compositionally biased region" description="Low complexity" evidence="1">
    <location>
        <begin position="1155"/>
        <end position="1166"/>
    </location>
</feature>
<proteinExistence type="predicted"/>
<sequence length="1539" mass="161621">MVNTAAAPQDGAVLVDLVRSLDLRKSGQVQGKTPGAISCMCFHPSQPVLCVVVAQEAFSALTLYDVVSGGKLGGVEVRASILTVKFTPDGAQLVFACRDWSIQLLRPTASSWHRSLLLRRKDAKPAENIVIAVARGTKPTVFFAAVGQQRLTVVFGARHASKGKDNKPFEVFKLEKAAIVGLASHPVDPHQVLVQFGDGVVGGYLVEPQGVKRLYYLGDPLNKDVALTHSTLQVVPHPHLPGSILILAASTAWVGMWQGVGRGEARKVDAFALGDLHQLVGLGLDKASGLLLLIGENQGQQLETWAAKVMGGASGGMSLLPVPSQLMRAALDPSLGSLPVAAPTGPTTGTSSLMLDLWDAPPRWTQATQKSMAPPKVHVTEMLIHPVLGSIACRLPPPMVQRVGYQVPLWRAVDGSHPQWGFPAAMLSPLHTSLQFWAGNKRDAEGGYLGLQFPPYMHFCQDSRMMSYGLTTGKVTDFVSFAQAADGHPPTAEFQVHSERQQMWLVFLRQLGQSASDAAESGNQNWRFTLVRENEVSKASSKWSMPGISGAFIGPQDAHIAILSPKLDRVHIYATKGKFPGQAARLNLDVPAMGLRFPAVYPGPPTTRIPHWDSPEGSQNLMDREPTAEEGDVDQDGSYGVILWVTKNQNLVMKRAWGVKISQALSRDMDTASVADTVNMATLGEGEVVVQVAWQRLEDNLSSGYPNSAVCAVLTNRRVMMFMADGSLVASHPGTKSSPAACAPPVSCLWVGPALLFSTIAGQIVQLMWDGSTALICGAPSPTGMVILGGALADRLLLVTRDADMWGWKVIVRWTSMAQPLLMGWATLAASAVVSAPWADSYAIPHLKLVVENFDTSIVAVPLVRTLVRSGFPAIARVIADSWPTQMEKVKVACRVAAGEWEAAKNSLLNEHQRSVYHPGSPPKGSDLWHRLVSTALGAVSQGHWEDAAKLLEAAGEWEQSLAFSAMALDSDHIGGTAAAARENTALSQARKEELFQLSLRLGDACRHSQGPSPLSKLDGAGTFVSKGPKDWSLAAKGSVPSMEAVADGPGAGQVPASDVGTITPLHQDDMRGYVPGADANVRILSAQAIEKQDMDLADDAAFAGSAPDIVPETGPDSDDDRKGAASGAASVAAAFKDQLDDDDFFSSDEEDTDSSVGGPAGSVASSSWSRKFKIEIKGKDAGGTAGGADQLREAAKNLRIGGLGLGPSMAGAGGFQAALKGSLTRQDSMSSVSSSGTSREPHAAAPSGDGMFGDMSSLAPAPGAPGHGIRGIGTSKGGSSDSFPSFATNFGATPAPAAQPVIPKATRPQSISDADFFSGLGLPMGTGTSAAAPSVPSAPPAALGTGVGGSDPLDFFASFAQPAAEDGEALFKKGMEAMESGRWADADEALSKSLTTPASASGPGSAKIVQYLAAVKLMKGRDGAPQSRSARLLRYAAALKIDERHKAALAQSAVTENMQIGNYGYAAGLLDQLITASVGSASTDYMSRLQGQLNECDRKGAGNQDIPNDEDTAIFAEIVGSAGKPEEVENMVQPMVVG</sequence>
<feature type="region of interest" description="Disordered" evidence="1">
    <location>
        <begin position="1227"/>
        <end position="1308"/>
    </location>
</feature>
<dbReference type="InterPro" id="IPR036322">
    <property type="entry name" value="WD40_repeat_dom_sf"/>
</dbReference>